<evidence type="ECO:0000313" key="2">
    <source>
        <dbReference type="EMBL" id="MFD1610134.1"/>
    </source>
</evidence>
<gene>
    <name evidence="2" type="ORF">ACFSBH_21190</name>
</gene>
<accession>A0ABW4HX14</accession>
<evidence type="ECO:0000256" key="1">
    <source>
        <dbReference type="SAM" id="MobiDB-lite"/>
    </source>
</evidence>
<protein>
    <submittedName>
        <fullName evidence="2">Uncharacterized protein</fullName>
    </submittedName>
</protein>
<proteinExistence type="predicted"/>
<evidence type="ECO:0000313" key="3">
    <source>
        <dbReference type="Proteomes" id="UP001597221"/>
    </source>
</evidence>
<keyword evidence="3" id="KW-1185">Reference proteome</keyword>
<comment type="caution">
    <text evidence="2">The sequence shown here is derived from an EMBL/GenBank/DDBJ whole genome shotgun (WGS) entry which is preliminary data.</text>
</comment>
<feature type="region of interest" description="Disordered" evidence="1">
    <location>
        <begin position="22"/>
        <end position="82"/>
    </location>
</feature>
<organism evidence="2 3">
    <name type="scientific">Oceanobacillus luteolus</name>
    <dbReference type="NCBI Taxonomy" id="1274358"/>
    <lineage>
        <taxon>Bacteria</taxon>
        <taxon>Bacillati</taxon>
        <taxon>Bacillota</taxon>
        <taxon>Bacilli</taxon>
        <taxon>Bacillales</taxon>
        <taxon>Bacillaceae</taxon>
        <taxon>Oceanobacillus</taxon>
    </lineage>
</organism>
<dbReference type="RefSeq" id="WP_379599635.1">
    <property type="nucleotide sequence ID" value="NZ_JBHUDE010000167.1"/>
</dbReference>
<sequence>MSDVMKQVVQEILQGNKTIVSRKVEQPNKITENPALAHIKRPNYQRMHKEERLGFKQKNPKSPTMASKPKEKQNRPSLQPRQFNEESISALRSLALAQGKVPNQNSFTGNDSSNASKIIGKTRNGGTVWFFPQLVTGLRSSFGRMLNNEAVGVVSMTECLPSQLLMINEVIRNNQGMKFSVSWTKDAISAFTAELYDENTGRLEQVMFDLYQQLNRRSLKAFEAYTLSSPDRWLAGHLDIGKSVESIAVLEGIPYYTSIVLMDTLLKRHDGKDFNFEIQQNYLLLSGKYDFVSSLIDELKREAARLISLDRRGG</sequence>
<dbReference type="EMBL" id="JBHUDE010000167">
    <property type="protein sequence ID" value="MFD1610134.1"/>
    <property type="molecule type" value="Genomic_DNA"/>
</dbReference>
<name>A0ABW4HX14_9BACI</name>
<reference evidence="3" key="1">
    <citation type="journal article" date="2019" name="Int. J. Syst. Evol. Microbiol.">
        <title>The Global Catalogue of Microorganisms (GCM) 10K type strain sequencing project: providing services to taxonomists for standard genome sequencing and annotation.</title>
        <authorList>
            <consortium name="The Broad Institute Genomics Platform"/>
            <consortium name="The Broad Institute Genome Sequencing Center for Infectious Disease"/>
            <person name="Wu L."/>
            <person name="Ma J."/>
        </authorList>
    </citation>
    <scope>NUCLEOTIDE SEQUENCE [LARGE SCALE GENOMIC DNA]</scope>
    <source>
        <strain evidence="3">CGMCC 1.12376</strain>
    </source>
</reference>
<dbReference type="Proteomes" id="UP001597221">
    <property type="component" value="Unassembled WGS sequence"/>
</dbReference>